<comment type="caution">
    <text evidence="1">The sequence shown here is derived from an EMBL/GenBank/DDBJ whole genome shotgun (WGS) entry which is preliminary data.</text>
</comment>
<organism evidence="1 2">
    <name type="scientific">Microcystis aeruginosa KW</name>
    <dbReference type="NCBI Taxonomy" id="1960155"/>
    <lineage>
        <taxon>Bacteria</taxon>
        <taxon>Bacillati</taxon>
        <taxon>Cyanobacteriota</taxon>
        <taxon>Cyanophyceae</taxon>
        <taxon>Oscillatoriophycideae</taxon>
        <taxon>Chroococcales</taxon>
        <taxon>Microcystaceae</taxon>
        <taxon>Microcystis</taxon>
    </lineage>
</organism>
<evidence type="ECO:0000313" key="2">
    <source>
        <dbReference type="Proteomes" id="UP000189835"/>
    </source>
</evidence>
<dbReference type="AlphaFoldDB" id="A0A1V4BNJ4"/>
<gene>
    <name evidence="1" type="ORF">B1L04_23955</name>
</gene>
<sequence length="61" mass="7173">MDALIQELEIKLRQWQPATVEQVGRYLVEIIELADQDALELLRSRLVEQEVLDIIDEPKTR</sequence>
<dbReference type="EMBL" id="MVGR01000005">
    <property type="protein sequence ID" value="OPF15538.1"/>
    <property type="molecule type" value="Genomic_DNA"/>
</dbReference>
<proteinExistence type="predicted"/>
<evidence type="ECO:0000313" key="1">
    <source>
        <dbReference type="EMBL" id="OPF15538.1"/>
    </source>
</evidence>
<protein>
    <submittedName>
        <fullName evidence="1">Uncharacterized protein</fullName>
    </submittedName>
</protein>
<dbReference type="RefSeq" id="WP_079209623.1">
    <property type="nucleotide sequence ID" value="NZ_MVGR01000005.1"/>
</dbReference>
<accession>A0A1V4BNJ4</accession>
<name>A0A1V4BNJ4_MICAE</name>
<dbReference type="Proteomes" id="UP000189835">
    <property type="component" value="Unassembled WGS sequence"/>
</dbReference>
<reference evidence="1 2" key="1">
    <citation type="submission" date="2017-02" db="EMBL/GenBank/DDBJ databases">
        <title>Genome sequence of Microcystis aeruginosa KW.</title>
        <authorList>
            <person name="Oh H.-M."/>
            <person name="Ahn C.-Y."/>
            <person name="Jeong H."/>
            <person name="Srivastava A."/>
            <person name="Lee H.-G."/>
            <person name="Kang S.-R."/>
        </authorList>
    </citation>
    <scope>NUCLEOTIDE SEQUENCE [LARGE SCALE GENOMIC DNA]</scope>
    <source>
        <strain evidence="1 2">KW</strain>
    </source>
</reference>